<comment type="caution">
    <text evidence="1">The sequence shown here is derived from an EMBL/GenBank/DDBJ whole genome shotgun (WGS) entry which is preliminary data.</text>
</comment>
<dbReference type="Proteomes" id="UP000467841">
    <property type="component" value="Unassembled WGS sequence"/>
</dbReference>
<reference evidence="1" key="1">
    <citation type="submission" date="2020-01" db="EMBL/GenBank/DDBJ databases">
        <authorList>
            <person name="Mishra B."/>
        </authorList>
    </citation>
    <scope>NUCLEOTIDE SEQUENCE [LARGE SCALE GENOMIC DNA]</scope>
</reference>
<sequence length="129" mass="14492">MWPPPWLILVISPLHLETITFFLLFSPNLKLPLLTLTTNGVIPLLGSPFFPQLSLSDCPLRDISSASDLPSSDHPLQIGLHLKPSLLHCLIHPQPFSSVKRASLTVCHPCHCFSLKYLKCIKDYKELEL</sequence>
<accession>A0A6D2K3X1</accession>
<keyword evidence="2" id="KW-1185">Reference proteome</keyword>
<organism evidence="1 2">
    <name type="scientific">Microthlaspi erraticum</name>
    <dbReference type="NCBI Taxonomy" id="1685480"/>
    <lineage>
        <taxon>Eukaryota</taxon>
        <taxon>Viridiplantae</taxon>
        <taxon>Streptophyta</taxon>
        <taxon>Embryophyta</taxon>
        <taxon>Tracheophyta</taxon>
        <taxon>Spermatophyta</taxon>
        <taxon>Magnoliopsida</taxon>
        <taxon>eudicotyledons</taxon>
        <taxon>Gunneridae</taxon>
        <taxon>Pentapetalae</taxon>
        <taxon>rosids</taxon>
        <taxon>malvids</taxon>
        <taxon>Brassicales</taxon>
        <taxon>Brassicaceae</taxon>
        <taxon>Coluteocarpeae</taxon>
        <taxon>Microthlaspi</taxon>
    </lineage>
</organism>
<dbReference type="EMBL" id="CACVBM020001358">
    <property type="protein sequence ID" value="CAA7046877.1"/>
    <property type="molecule type" value="Genomic_DNA"/>
</dbReference>
<gene>
    <name evidence="1" type="ORF">MERR_LOCUS34112</name>
</gene>
<proteinExistence type="predicted"/>
<evidence type="ECO:0000313" key="2">
    <source>
        <dbReference type="Proteomes" id="UP000467841"/>
    </source>
</evidence>
<evidence type="ECO:0000313" key="1">
    <source>
        <dbReference type="EMBL" id="CAA7046877.1"/>
    </source>
</evidence>
<dbReference type="AlphaFoldDB" id="A0A6D2K3X1"/>
<name>A0A6D2K3X1_9BRAS</name>
<protein>
    <submittedName>
        <fullName evidence="1">Uncharacterized protein</fullName>
    </submittedName>
</protein>